<sequence>MLMNPDTNLDYDLGDKAEERDAPTPTKDESMDVDASDIVQSEEHSASAAVTATSQAEKSEATSSTPTSATKSLSDVRVDVPKRDSKDLAASQNLWISNLSSLTRATDLKAVFSKHGKVIGAKVVTNANRPGAKCYGYVTMSSPEEAAKCIQNLHRTELHGRMISVEKAKSDPAAQARAATIRKPVGTDDKKKEDSVAASAPKDETTSVDHKDDAGATDEVNGPTSTDDKTRVSDRLRPVRPPITGPGRKEGESEVRDGSQKPVDKPRKSTPERKAEEALDREKRRLKLQERRARDDDYRRRTALLKEKRMLADQQRNLRMEETRMAREREKLRLDREKCKIEEMKLEGLHQERTRLENLLDDLRQRVDREREELKRVETLRLEEIRRSSSLKRPYEGSGGRSSGGSGRYDDAGKASVPLLTKGTQLAPWTEGGQPM</sequence>
<dbReference type="SMART" id="SM00360">
    <property type="entry name" value="RRM"/>
    <property type="match status" value="1"/>
</dbReference>
<dbReference type="Gene3D" id="3.30.70.330">
    <property type="match status" value="1"/>
</dbReference>
<feature type="compositionally biased region" description="Basic and acidic residues" evidence="4">
    <location>
        <begin position="13"/>
        <end position="30"/>
    </location>
</feature>
<dbReference type="GO" id="GO:0043565">
    <property type="term" value="F:sequence-specific DNA binding"/>
    <property type="evidence" value="ECO:0007669"/>
    <property type="project" value="TreeGrafter"/>
</dbReference>
<dbReference type="InterPro" id="IPR000504">
    <property type="entry name" value="RRM_dom"/>
</dbReference>
<evidence type="ECO:0000256" key="4">
    <source>
        <dbReference type="SAM" id="MobiDB-lite"/>
    </source>
</evidence>
<dbReference type="GO" id="GO:0006357">
    <property type="term" value="P:regulation of transcription by RNA polymerase II"/>
    <property type="evidence" value="ECO:0007669"/>
    <property type="project" value="TreeGrafter"/>
</dbReference>
<dbReference type="PANTHER" id="PTHR15683">
    <property type="entry name" value="SCAFFOLD ATTACHMENT FACTOR B-RELATED"/>
    <property type="match status" value="1"/>
</dbReference>
<organism evidence="6 7">
    <name type="scientific">Bugula neritina</name>
    <name type="common">Brown bryozoan</name>
    <name type="synonym">Sertularia neritina</name>
    <dbReference type="NCBI Taxonomy" id="10212"/>
    <lineage>
        <taxon>Eukaryota</taxon>
        <taxon>Metazoa</taxon>
        <taxon>Spiralia</taxon>
        <taxon>Lophotrochozoa</taxon>
        <taxon>Bryozoa</taxon>
        <taxon>Gymnolaemata</taxon>
        <taxon>Cheilostomatida</taxon>
        <taxon>Flustrina</taxon>
        <taxon>Buguloidea</taxon>
        <taxon>Bugulidae</taxon>
        <taxon>Bugula</taxon>
    </lineage>
</organism>
<feature type="compositionally biased region" description="Low complexity" evidence="4">
    <location>
        <begin position="46"/>
        <end position="73"/>
    </location>
</feature>
<keyword evidence="2" id="KW-0539">Nucleus</keyword>
<dbReference type="AlphaFoldDB" id="A0A7J7J1X8"/>
<dbReference type="InterPro" id="IPR035979">
    <property type="entry name" value="RBD_domain_sf"/>
</dbReference>
<dbReference type="OrthoDB" id="79941at2759"/>
<proteinExistence type="predicted"/>
<feature type="compositionally biased region" description="Basic and acidic residues" evidence="4">
    <location>
        <begin position="185"/>
        <end position="214"/>
    </location>
</feature>
<reference evidence="6" key="1">
    <citation type="submission" date="2020-06" db="EMBL/GenBank/DDBJ databases">
        <title>Draft genome of Bugula neritina, a colonial animal packing powerful symbionts and potential medicines.</title>
        <authorList>
            <person name="Rayko M."/>
        </authorList>
    </citation>
    <scope>NUCLEOTIDE SEQUENCE [LARGE SCALE GENOMIC DNA]</scope>
    <source>
        <strain evidence="6">Kwan_BN1</strain>
    </source>
</reference>
<evidence type="ECO:0000256" key="2">
    <source>
        <dbReference type="ARBA" id="ARBA00023242"/>
    </source>
</evidence>
<dbReference type="GO" id="GO:0005634">
    <property type="term" value="C:nucleus"/>
    <property type="evidence" value="ECO:0007669"/>
    <property type="project" value="UniProtKB-SubCell"/>
</dbReference>
<keyword evidence="3" id="KW-0694">RNA-binding</keyword>
<feature type="domain" description="RRM" evidence="5">
    <location>
        <begin position="92"/>
        <end position="170"/>
    </location>
</feature>
<feature type="compositionally biased region" description="Basic and acidic residues" evidence="4">
    <location>
        <begin position="247"/>
        <end position="294"/>
    </location>
</feature>
<dbReference type="InterPro" id="IPR012677">
    <property type="entry name" value="Nucleotide-bd_a/b_plait_sf"/>
</dbReference>
<dbReference type="SUPFAM" id="SSF54928">
    <property type="entry name" value="RNA-binding domain, RBD"/>
    <property type="match status" value="1"/>
</dbReference>
<dbReference type="InterPro" id="IPR051738">
    <property type="entry name" value="SAF_Modulators"/>
</dbReference>
<dbReference type="PROSITE" id="PS50102">
    <property type="entry name" value="RRM"/>
    <property type="match status" value="1"/>
</dbReference>
<keyword evidence="7" id="KW-1185">Reference proteome</keyword>
<dbReference type="Proteomes" id="UP000593567">
    <property type="component" value="Unassembled WGS sequence"/>
</dbReference>
<dbReference type="GO" id="GO:0003723">
    <property type="term" value="F:RNA binding"/>
    <property type="evidence" value="ECO:0007669"/>
    <property type="project" value="UniProtKB-UniRule"/>
</dbReference>
<dbReference type="GO" id="GO:0050684">
    <property type="term" value="P:regulation of mRNA processing"/>
    <property type="evidence" value="ECO:0007669"/>
    <property type="project" value="TreeGrafter"/>
</dbReference>
<comment type="subcellular location">
    <subcellularLocation>
        <location evidence="1">Nucleus</location>
    </subcellularLocation>
</comment>
<evidence type="ECO:0000259" key="5">
    <source>
        <dbReference type="PROSITE" id="PS50102"/>
    </source>
</evidence>
<dbReference type="Pfam" id="PF00076">
    <property type="entry name" value="RRM_1"/>
    <property type="match status" value="1"/>
</dbReference>
<dbReference type="PANTHER" id="PTHR15683:SF8">
    <property type="entry name" value="SCAFFOLD ATTACHMENT FACTOR B, ISOFORM B"/>
    <property type="match status" value="1"/>
</dbReference>
<evidence type="ECO:0000256" key="3">
    <source>
        <dbReference type="PROSITE-ProRule" id="PRU00176"/>
    </source>
</evidence>
<feature type="region of interest" description="Disordered" evidence="4">
    <location>
        <begin position="1"/>
        <end position="78"/>
    </location>
</feature>
<accession>A0A7J7J1X8</accession>
<evidence type="ECO:0000313" key="7">
    <source>
        <dbReference type="Proteomes" id="UP000593567"/>
    </source>
</evidence>
<evidence type="ECO:0000313" key="6">
    <source>
        <dbReference type="EMBL" id="KAF6019837.1"/>
    </source>
</evidence>
<dbReference type="EMBL" id="VXIV02003210">
    <property type="protein sequence ID" value="KAF6019837.1"/>
    <property type="molecule type" value="Genomic_DNA"/>
</dbReference>
<feature type="compositionally biased region" description="Basic and acidic residues" evidence="4">
    <location>
        <begin position="226"/>
        <end position="237"/>
    </location>
</feature>
<feature type="region of interest" description="Disordered" evidence="4">
    <location>
        <begin position="387"/>
        <end position="436"/>
    </location>
</feature>
<feature type="region of interest" description="Disordered" evidence="4">
    <location>
        <begin position="166"/>
        <end position="294"/>
    </location>
</feature>
<feature type="compositionally biased region" description="Gly residues" evidence="4">
    <location>
        <begin position="397"/>
        <end position="407"/>
    </location>
</feature>
<gene>
    <name evidence="6" type="ORF">EB796_021876</name>
</gene>
<comment type="caution">
    <text evidence="6">The sequence shown here is derived from an EMBL/GenBank/DDBJ whole genome shotgun (WGS) entry which is preliminary data.</text>
</comment>
<evidence type="ECO:0000256" key="1">
    <source>
        <dbReference type="ARBA" id="ARBA00004123"/>
    </source>
</evidence>
<protein>
    <submittedName>
        <fullName evidence="6">SAFB</fullName>
    </submittedName>
</protein>
<name>A0A7J7J1X8_BUGNE</name>